<organism evidence="8 9">
    <name type="scientific">Thermodesulfovibrio aggregans</name>
    <dbReference type="NCBI Taxonomy" id="86166"/>
    <lineage>
        <taxon>Bacteria</taxon>
        <taxon>Pseudomonadati</taxon>
        <taxon>Nitrospirota</taxon>
        <taxon>Thermodesulfovibrionia</taxon>
        <taxon>Thermodesulfovibrionales</taxon>
        <taxon>Thermodesulfovibrionaceae</taxon>
        <taxon>Thermodesulfovibrio</taxon>
    </lineage>
</organism>
<accession>A0A2J6WQ90</accession>
<dbReference type="InterPro" id="IPR007197">
    <property type="entry name" value="rSAM"/>
</dbReference>
<evidence type="ECO:0000313" key="9">
    <source>
        <dbReference type="Proteomes" id="UP000242288"/>
    </source>
</evidence>
<dbReference type="InterPro" id="IPR006638">
    <property type="entry name" value="Elp3/MiaA/NifB-like_rSAM"/>
</dbReference>
<sequence length="312" mass="36167">MMKRYYSFGEYLKEIFGKKVYKVNVDAGFTCPNRDGTLGYGGCIYCNNASFRPPSCTPELSLTQQISKGIEHIKRKYKAQAFLVYFQPYTNTYAPVEKLEILYKEALSFPEVVGLAIGTRPDCVDEEKLELLRELSKTHLIIVEYGLQSIYDKSLKFIHRGHDYATFLKAVYDTHEKGVLVGAHIIVGLPTETYEESLSMADEINRHPIKFLKIHQLQVVKNTVLARIYEKHPFKVFEYEEYLQFVVDFLERLSPDIVIQRLFATSPDEILIAPRWNRTKQQILNDIERKLEERNARQGSKCSSIRNRALCC</sequence>
<evidence type="ECO:0000256" key="2">
    <source>
        <dbReference type="ARBA" id="ARBA00022485"/>
    </source>
</evidence>
<dbReference type="PROSITE" id="PS51918">
    <property type="entry name" value="RADICAL_SAM"/>
    <property type="match status" value="1"/>
</dbReference>
<dbReference type="InterPro" id="IPR005911">
    <property type="entry name" value="YhcC-like"/>
</dbReference>
<dbReference type="GO" id="GO:0046872">
    <property type="term" value="F:metal ion binding"/>
    <property type="evidence" value="ECO:0007669"/>
    <property type="project" value="UniProtKB-KW"/>
</dbReference>
<evidence type="ECO:0000313" key="8">
    <source>
        <dbReference type="EMBL" id="PMP72561.1"/>
    </source>
</evidence>
<evidence type="ECO:0000256" key="6">
    <source>
        <dbReference type="ARBA" id="ARBA00023014"/>
    </source>
</evidence>
<dbReference type="SFLD" id="SFLDG01091">
    <property type="entry name" value="uncharacterized_CHP01210-like"/>
    <property type="match status" value="1"/>
</dbReference>
<name>A0A2J6WQ90_9BACT</name>
<dbReference type="GO" id="GO:0003824">
    <property type="term" value="F:catalytic activity"/>
    <property type="evidence" value="ECO:0007669"/>
    <property type="project" value="InterPro"/>
</dbReference>
<feature type="domain" description="Radical SAM core" evidence="7">
    <location>
        <begin position="15"/>
        <end position="256"/>
    </location>
</feature>
<evidence type="ECO:0000259" key="7">
    <source>
        <dbReference type="PROSITE" id="PS51918"/>
    </source>
</evidence>
<keyword evidence="3" id="KW-0949">S-adenosyl-L-methionine</keyword>
<dbReference type="SUPFAM" id="SSF102114">
    <property type="entry name" value="Radical SAM enzymes"/>
    <property type="match status" value="1"/>
</dbReference>
<evidence type="ECO:0000256" key="4">
    <source>
        <dbReference type="ARBA" id="ARBA00022723"/>
    </source>
</evidence>
<dbReference type="EMBL" id="PNIO01000007">
    <property type="protein sequence ID" value="PMP72561.1"/>
    <property type="molecule type" value="Genomic_DNA"/>
</dbReference>
<dbReference type="Pfam" id="PF16199">
    <property type="entry name" value="Radical_SAM_C"/>
    <property type="match status" value="1"/>
</dbReference>
<dbReference type="InterPro" id="IPR039661">
    <property type="entry name" value="ELP3"/>
</dbReference>
<dbReference type="Gene3D" id="3.80.30.20">
    <property type="entry name" value="tm_1862 like domain"/>
    <property type="match status" value="1"/>
</dbReference>
<dbReference type="SFLD" id="SFLDG01086">
    <property type="entry name" value="elongater_protein-like"/>
    <property type="match status" value="1"/>
</dbReference>
<keyword evidence="4" id="KW-0479">Metal-binding</keyword>
<dbReference type="SMART" id="SM00729">
    <property type="entry name" value="Elp3"/>
    <property type="match status" value="1"/>
</dbReference>
<evidence type="ECO:0000256" key="1">
    <source>
        <dbReference type="ARBA" id="ARBA00001966"/>
    </source>
</evidence>
<dbReference type="Pfam" id="PF04055">
    <property type="entry name" value="Radical_SAM"/>
    <property type="match status" value="1"/>
</dbReference>
<dbReference type="NCBIfam" id="TIGR01212">
    <property type="entry name" value="TIGR01212 family radical SAM protein"/>
    <property type="match status" value="1"/>
</dbReference>
<reference evidence="8 9" key="1">
    <citation type="submission" date="2018-01" db="EMBL/GenBank/DDBJ databases">
        <title>Metagenomic assembled genomes from two thermal pools in the Uzon Caldera, Kamchatka, Russia.</title>
        <authorList>
            <person name="Wilkins L."/>
            <person name="Ettinger C."/>
        </authorList>
    </citation>
    <scope>NUCLEOTIDE SEQUENCE [LARGE SCALE GENOMIC DNA]</scope>
    <source>
        <strain evidence="8">ZAV-04</strain>
    </source>
</reference>
<dbReference type="PANTHER" id="PTHR11135">
    <property type="entry name" value="HISTONE ACETYLTRANSFERASE-RELATED"/>
    <property type="match status" value="1"/>
</dbReference>
<proteinExistence type="predicted"/>
<dbReference type="AlphaFoldDB" id="A0A2J6WQ90"/>
<evidence type="ECO:0000256" key="3">
    <source>
        <dbReference type="ARBA" id="ARBA00022691"/>
    </source>
</evidence>
<dbReference type="InterPro" id="IPR032432">
    <property type="entry name" value="Radical_SAM_C"/>
</dbReference>
<keyword evidence="2" id="KW-0004">4Fe-4S</keyword>
<dbReference type="Proteomes" id="UP000242288">
    <property type="component" value="Unassembled WGS sequence"/>
</dbReference>
<dbReference type="PANTHER" id="PTHR11135:SF1">
    <property type="entry name" value="PROTEIN YHCC"/>
    <property type="match status" value="1"/>
</dbReference>
<keyword evidence="5" id="KW-0408">Iron</keyword>
<evidence type="ECO:0000256" key="5">
    <source>
        <dbReference type="ARBA" id="ARBA00023004"/>
    </source>
</evidence>
<keyword evidence="6" id="KW-0411">Iron-sulfur</keyword>
<comment type="cofactor">
    <cofactor evidence="1">
        <name>[4Fe-4S] cluster</name>
        <dbReference type="ChEBI" id="CHEBI:49883"/>
    </cofactor>
</comment>
<dbReference type="InterPro" id="IPR058240">
    <property type="entry name" value="rSAM_sf"/>
</dbReference>
<dbReference type="SFLD" id="SFLDS00029">
    <property type="entry name" value="Radical_SAM"/>
    <property type="match status" value="1"/>
</dbReference>
<dbReference type="InterPro" id="IPR023404">
    <property type="entry name" value="rSAM_horseshoe"/>
</dbReference>
<comment type="caution">
    <text evidence="8">The sequence shown here is derived from an EMBL/GenBank/DDBJ whole genome shotgun (WGS) entry which is preliminary data.</text>
</comment>
<protein>
    <submittedName>
        <fullName evidence="8">TIGR01212 family radical SAM protein</fullName>
    </submittedName>
</protein>
<gene>
    <name evidence="8" type="ORF">C0186_01120</name>
</gene>
<dbReference type="GO" id="GO:0051539">
    <property type="term" value="F:4 iron, 4 sulfur cluster binding"/>
    <property type="evidence" value="ECO:0007669"/>
    <property type="project" value="UniProtKB-KW"/>
</dbReference>